<accession>A0A7T2LN07</accession>
<dbReference type="Proteomes" id="UP000594873">
    <property type="component" value="Chromosome"/>
</dbReference>
<dbReference type="Pfam" id="PF13177">
    <property type="entry name" value="DNA_pol3_delta2"/>
    <property type="match status" value="1"/>
</dbReference>
<dbReference type="EC" id="2.7.7.7" evidence="1"/>
<evidence type="ECO:0000313" key="1">
    <source>
        <dbReference type="EMBL" id="QPQ55702.1"/>
    </source>
</evidence>
<dbReference type="AlphaFoldDB" id="A0A7T2LN07"/>
<dbReference type="InterPro" id="IPR050238">
    <property type="entry name" value="DNA_Rep/Repair_Clamp_Loader"/>
</dbReference>
<dbReference type="RefSeq" id="WP_200972415.1">
    <property type="nucleotide sequence ID" value="NZ_CP065592.1"/>
</dbReference>
<dbReference type="KEGG" id="sflv:IC614_03660"/>
<name>A0A7T2LN07_9SPHN</name>
<dbReference type="PANTHER" id="PTHR11669">
    <property type="entry name" value="REPLICATION FACTOR C / DNA POLYMERASE III GAMMA-TAU SUBUNIT"/>
    <property type="match status" value="1"/>
</dbReference>
<keyword evidence="2" id="KW-1185">Reference proteome</keyword>
<dbReference type="EMBL" id="CP065592">
    <property type="protein sequence ID" value="QPQ55702.1"/>
    <property type="molecule type" value="Genomic_DNA"/>
</dbReference>
<protein>
    <submittedName>
        <fullName evidence="1">DNA polymerase III subunit delta</fullName>
        <ecNumber evidence="1">2.7.7.7</ecNumber>
    </submittedName>
</protein>
<proteinExistence type="predicted"/>
<sequence length="327" mass="35008">MTPLYGHTEAVSAFRKGLATGRLHHAWLLTGPEGIGKALFAEKAVLRLLAEKAGPPVDAPGLDVPDSHPIARLVEAGSHPDLMRLERLPKDNAGELARSITVDQVRGLQRLFGTTASFSPWRAVIVDSIDDLERPAANALLKNLEEPPANSIFFLVSHAPERLLPTIRSRCRQMRFSPLEKDAMTSALRTVLPDADDIEIDALAAVGEGSPGRAVAFRGLDIDALDTAMIALATEGDPVNARRVALAASLSLKSAQPRYEAFLSRAPSFIARVAKERRGPALAQALGLWERAADLAGSAQRLSLDPQSVVFELAGMLATLAPKPDHG</sequence>
<evidence type="ECO:0000313" key="2">
    <source>
        <dbReference type="Proteomes" id="UP000594873"/>
    </source>
</evidence>
<dbReference type="GO" id="GO:0006261">
    <property type="term" value="P:DNA-templated DNA replication"/>
    <property type="evidence" value="ECO:0007669"/>
    <property type="project" value="TreeGrafter"/>
</dbReference>
<keyword evidence="1" id="KW-0548">Nucleotidyltransferase</keyword>
<dbReference type="PANTHER" id="PTHR11669:SF8">
    <property type="entry name" value="DNA POLYMERASE III SUBUNIT DELTA"/>
    <property type="match status" value="1"/>
</dbReference>
<organism evidence="1 2">
    <name type="scientific">Allosphingosinicella flava</name>
    <dbReference type="NCBI Taxonomy" id="2771430"/>
    <lineage>
        <taxon>Bacteria</taxon>
        <taxon>Pseudomonadati</taxon>
        <taxon>Pseudomonadota</taxon>
        <taxon>Alphaproteobacteria</taxon>
        <taxon>Sphingomonadales</taxon>
        <taxon>Sphingomonadaceae</taxon>
        <taxon>Allosphingosinicella</taxon>
    </lineage>
</organism>
<dbReference type="Gene3D" id="3.40.50.300">
    <property type="entry name" value="P-loop containing nucleotide triphosphate hydrolases"/>
    <property type="match status" value="1"/>
</dbReference>
<dbReference type="GO" id="GO:0009360">
    <property type="term" value="C:DNA polymerase III complex"/>
    <property type="evidence" value="ECO:0007669"/>
    <property type="project" value="TreeGrafter"/>
</dbReference>
<gene>
    <name evidence="1" type="ORF">IC614_03660</name>
</gene>
<keyword evidence="1" id="KW-0808">Transferase</keyword>
<dbReference type="NCBIfam" id="NF005677">
    <property type="entry name" value="PRK07471.1"/>
    <property type="match status" value="1"/>
</dbReference>
<dbReference type="SUPFAM" id="SSF52540">
    <property type="entry name" value="P-loop containing nucleoside triphosphate hydrolases"/>
    <property type="match status" value="1"/>
</dbReference>
<dbReference type="InterPro" id="IPR027417">
    <property type="entry name" value="P-loop_NTPase"/>
</dbReference>
<dbReference type="GO" id="GO:0003887">
    <property type="term" value="F:DNA-directed DNA polymerase activity"/>
    <property type="evidence" value="ECO:0007669"/>
    <property type="project" value="UniProtKB-EC"/>
</dbReference>
<reference evidence="1 2" key="1">
    <citation type="submission" date="2020-11" db="EMBL/GenBank/DDBJ databases">
        <title>Genome seq and assembly of Sphingosinicella sp.</title>
        <authorList>
            <person name="Chhetri G."/>
        </authorList>
    </citation>
    <scope>NUCLEOTIDE SEQUENCE [LARGE SCALE GENOMIC DNA]</scope>
    <source>
        <strain evidence="1 2">UDD2</strain>
    </source>
</reference>